<dbReference type="Proteomes" id="UP001604277">
    <property type="component" value="Unassembled WGS sequence"/>
</dbReference>
<sequence length="103" mass="11673">METVDTVEGGGPSSLSEEFTNGTSTMDIDNRHFDDSDSDVNDIGEIVFEPSHDSSKMRDDDWRYASLKFGNVVLEQLTFWAGEKFAAESSKEFPKMYLRHARL</sequence>
<reference evidence="3" key="1">
    <citation type="submission" date="2024-07" db="EMBL/GenBank/DDBJ databases">
        <title>Two chromosome-level genome assemblies of Korean endemic species Abeliophyllum distichum and Forsythia ovata (Oleaceae).</title>
        <authorList>
            <person name="Jang H."/>
        </authorList>
    </citation>
    <scope>NUCLEOTIDE SEQUENCE [LARGE SCALE GENOMIC DNA]</scope>
</reference>
<evidence type="ECO:0000256" key="1">
    <source>
        <dbReference type="SAM" id="MobiDB-lite"/>
    </source>
</evidence>
<comment type="caution">
    <text evidence="2">The sequence shown here is derived from an EMBL/GenBank/DDBJ whole genome shotgun (WGS) entry which is preliminary data.</text>
</comment>
<proteinExistence type="predicted"/>
<evidence type="ECO:0000313" key="3">
    <source>
        <dbReference type="Proteomes" id="UP001604277"/>
    </source>
</evidence>
<evidence type="ECO:0000313" key="2">
    <source>
        <dbReference type="EMBL" id="KAL2508550.1"/>
    </source>
</evidence>
<accession>A0ABD1T7I6</accession>
<dbReference type="GO" id="GO:0000428">
    <property type="term" value="C:DNA-directed RNA polymerase complex"/>
    <property type="evidence" value="ECO:0007669"/>
    <property type="project" value="UniProtKB-KW"/>
</dbReference>
<protein>
    <submittedName>
        <fullName evidence="2">DNA-directed RNA polymerase subunit beta</fullName>
    </submittedName>
</protein>
<name>A0ABD1T7I6_9LAMI</name>
<keyword evidence="2" id="KW-0240">DNA-directed RNA polymerase</keyword>
<organism evidence="2 3">
    <name type="scientific">Forsythia ovata</name>
    <dbReference type="NCBI Taxonomy" id="205694"/>
    <lineage>
        <taxon>Eukaryota</taxon>
        <taxon>Viridiplantae</taxon>
        <taxon>Streptophyta</taxon>
        <taxon>Embryophyta</taxon>
        <taxon>Tracheophyta</taxon>
        <taxon>Spermatophyta</taxon>
        <taxon>Magnoliopsida</taxon>
        <taxon>eudicotyledons</taxon>
        <taxon>Gunneridae</taxon>
        <taxon>Pentapetalae</taxon>
        <taxon>asterids</taxon>
        <taxon>lamiids</taxon>
        <taxon>Lamiales</taxon>
        <taxon>Oleaceae</taxon>
        <taxon>Forsythieae</taxon>
        <taxon>Forsythia</taxon>
    </lineage>
</organism>
<feature type="compositionally biased region" description="Polar residues" evidence="1">
    <location>
        <begin position="13"/>
        <end position="27"/>
    </location>
</feature>
<gene>
    <name evidence="2" type="ORF">Fot_32197</name>
</gene>
<feature type="region of interest" description="Disordered" evidence="1">
    <location>
        <begin position="1"/>
        <end position="37"/>
    </location>
</feature>
<keyword evidence="3" id="KW-1185">Reference proteome</keyword>
<dbReference type="AlphaFoldDB" id="A0ABD1T7I6"/>
<dbReference type="EMBL" id="JBFOLJ010000009">
    <property type="protein sequence ID" value="KAL2508550.1"/>
    <property type="molecule type" value="Genomic_DNA"/>
</dbReference>
<keyword evidence="2" id="KW-0804">Transcription</keyword>